<organism evidence="1">
    <name type="scientific">marine metagenome</name>
    <dbReference type="NCBI Taxonomy" id="408172"/>
    <lineage>
        <taxon>unclassified sequences</taxon>
        <taxon>metagenomes</taxon>
        <taxon>ecological metagenomes</taxon>
    </lineage>
</organism>
<reference evidence="1" key="1">
    <citation type="submission" date="2018-05" db="EMBL/GenBank/DDBJ databases">
        <authorList>
            <person name="Lanie J.A."/>
            <person name="Ng W.-L."/>
            <person name="Kazmierczak K.M."/>
            <person name="Andrzejewski T.M."/>
            <person name="Davidsen T.M."/>
            <person name="Wayne K.J."/>
            <person name="Tettelin H."/>
            <person name="Glass J.I."/>
            <person name="Rusch D."/>
            <person name="Podicherti R."/>
            <person name="Tsui H.-C.T."/>
            <person name="Winkler M.E."/>
        </authorList>
    </citation>
    <scope>NUCLEOTIDE SEQUENCE</scope>
</reference>
<name>A0A382A5F3_9ZZZZ</name>
<accession>A0A382A5F3</accession>
<proteinExistence type="predicted"/>
<protein>
    <submittedName>
        <fullName evidence="1">Uncharacterized protein</fullName>
    </submittedName>
</protein>
<dbReference type="AlphaFoldDB" id="A0A382A5F3"/>
<sequence>MPVFPAVPSTTVPPFEINFFSSASLINANAALSFTDPPGFKYSALP</sequence>
<gene>
    <name evidence="1" type="ORF">METZ01_LOCUS149610</name>
</gene>
<evidence type="ECO:0000313" key="1">
    <source>
        <dbReference type="EMBL" id="SVA96756.1"/>
    </source>
</evidence>
<dbReference type="EMBL" id="UINC01023985">
    <property type="protein sequence ID" value="SVA96756.1"/>
    <property type="molecule type" value="Genomic_DNA"/>
</dbReference>